<keyword evidence="3" id="KW-1185">Reference proteome</keyword>
<proteinExistence type="predicted"/>
<reference evidence="2" key="2">
    <citation type="submission" date="2020-09" db="EMBL/GenBank/DDBJ databases">
        <authorList>
            <person name="Sun Q."/>
            <person name="Zhou Y."/>
        </authorList>
    </citation>
    <scope>NUCLEOTIDE SEQUENCE</scope>
    <source>
        <strain evidence="2">CGMCC 4.7306</strain>
    </source>
</reference>
<gene>
    <name evidence="2" type="ORF">GCM10011575_24450</name>
</gene>
<name>A0A917W5D3_9ACTN</name>
<dbReference type="AlphaFoldDB" id="A0A917W5D3"/>
<protein>
    <submittedName>
        <fullName evidence="2">Uncharacterized protein</fullName>
    </submittedName>
</protein>
<evidence type="ECO:0000313" key="2">
    <source>
        <dbReference type="EMBL" id="GGL65216.1"/>
    </source>
</evidence>
<evidence type="ECO:0000256" key="1">
    <source>
        <dbReference type="SAM" id="MobiDB-lite"/>
    </source>
</evidence>
<evidence type="ECO:0000313" key="3">
    <source>
        <dbReference type="Proteomes" id="UP000613840"/>
    </source>
</evidence>
<dbReference type="EMBL" id="BMMZ01000005">
    <property type="protein sequence ID" value="GGL65216.1"/>
    <property type="molecule type" value="Genomic_DNA"/>
</dbReference>
<accession>A0A917W5D3</accession>
<feature type="region of interest" description="Disordered" evidence="1">
    <location>
        <begin position="105"/>
        <end position="125"/>
    </location>
</feature>
<dbReference type="Proteomes" id="UP000613840">
    <property type="component" value="Unassembled WGS sequence"/>
</dbReference>
<organism evidence="2 3">
    <name type="scientific">Microlunatus endophyticus</name>
    <dbReference type="NCBI Taxonomy" id="1716077"/>
    <lineage>
        <taxon>Bacteria</taxon>
        <taxon>Bacillati</taxon>
        <taxon>Actinomycetota</taxon>
        <taxon>Actinomycetes</taxon>
        <taxon>Propionibacteriales</taxon>
        <taxon>Propionibacteriaceae</taxon>
        <taxon>Microlunatus</taxon>
    </lineage>
</organism>
<sequence>MDAVERPRVVCLCGSLRFEPLFRLERRRLTSLGVIVLGPEPIDEDLTPTRRAALRELHLRRIDLADEVRVVSEGGYVGSATRREIEYARERRKAITSVEPSLDLDDTVSRARNRHPRPCSVATDH</sequence>
<comment type="caution">
    <text evidence="2">The sequence shown here is derived from an EMBL/GenBank/DDBJ whole genome shotgun (WGS) entry which is preliminary data.</text>
</comment>
<reference evidence="2" key="1">
    <citation type="journal article" date="2014" name="Int. J. Syst. Evol. Microbiol.">
        <title>Complete genome sequence of Corynebacterium casei LMG S-19264T (=DSM 44701T), isolated from a smear-ripened cheese.</title>
        <authorList>
            <consortium name="US DOE Joint Genome Institute (JGI-PGF)"/>
            <person name="Walter F."/>
            <person name="Albersmeier A."/>
            <person name="Kalinowski J."/>
            <person name="Ruckert C."/>
        </authorList>
    </citation>
    <scope>NUCLEOTIDE SEQUENCE</scope>
    <source>
        <strain evidence="2">CGMCC 4.7306</strain>
    </source>
</reference>